<evidence type="ECO:0008006" key="5">
    <source>
        <dbReference type="Google" id="ProtNLM"/>
    </source>
</evidence>
<reference evidence="3 4" key="1">
    <citation type="journal article" date="2011" name="Stand. Genomic Sci.">
        <title>Complete genome sequence of Mycobacterium sp. strain (Spyr1) and reclassification to Mycobacterium gilvum Spyr1.</title>
        <authorList>
            <person name="Kallimanis A."/>
            <person name="Karabika E."/>
            <person name="Mavromatis K."/>
            <person name="Lapidus A."/>
            <person name="Labutti K.M."/>
            <person name="Liolios K."/>
            <person name="Ivanova N."/>
            <person name="Goodwin L."/>
            <person name="Woyke T."/>
            <person name="Velentzas A.D."/>
            <person name="Perisynakis A."/>
            <person name="Ouzounis C.C."/>
            <person name="Kyrpides N.C."/>
            <person name="Koukkou A.I."/>
            <person name="Drainas C."/>
        </authorList>
    </citation>
    <scope>NUCLEOTIDE SEQUENCE [LARGE SCALE GENOMIC DNA]</scope>
    <source>
        <strain evidence="4">DSM 45189 / LMG 24558 / Spyr1</strain>
    </source>
</reference>
<keyword evidence="2" id="KW-1133">Transmembrane helix</keyword>
<proteinExistence type="predicted"/>
<organism evidence="3 4">
    <name type="scientific">Mycolicibacterium gilvum (strain DSM 45189 / LMG 24558 / Spyr1)</name>
    <name type="common">Mycobacterium gilvum</name>
    <dbReference type="NCBI Taxonomy" id="278137"/>
    <lineage>
        <taxon>Bacteria</taxon>
        <taxon>Bacillati</taxon>
        <taxon>Actinomycetota</taxon>
        <taxon>Actinomycetes</taxon>
        <taxon>Mycobacteriales</taxon>
        <taxon>Mycobacteriaceae</taxon>
        <taxon>Mycolicibacterium</taxon>
    </lineage>
</organism>
<dbReference type="KEGG" id="msp:Mspyr1_23300"/>
<protein>
    <recommendedName>
        <fullName evidence="5">Transmembrane protein</fullName>
    </recommendedName>
</protein>
<dbReference type="HOGENOM" id="CLU_143455_0_0_11"/>
<dbReference type="AlphaFoldDB" id="E6TH35"/>
<evidence type="ECO:0000313" key="3">
    <source>
        <dbReference type="EMBL" id="ADT98975.1"/>
    </source>
</evidence>
<dbReference type="EMBL" id="CP002385">
    <property type="protein sequence ID" value="ADT98975.1"/>
    <property type="molecule type" value="Genomic_DNA"/>
</dbReference>
<name>E6TH35_MYCSR</name>
<dbReference type="RefSeq" id="WP_013471468.1">
    <property type="nucleotide sequence ID" value="NC_014814.1"/>
</dbReference>
<dbReference type="Proteomes" id="UP000008916">
    <property type="component" value="Chromosome"/>
</dbReference>
<gene>
    <name evidence="3" type="ordered locus">Mspyr1_23300</name>
</gene>
<keyword evidence="2" id="KW-0812">Transmembrane</keyword>
<accession>E6TH35</accession>
<evidence type="ECO:0000256" key="1">
    <source>
        <dbReference type="SAM" id="MobiDB-lite"/>
    </source>
</evidence>
<keyword evidence="2" id="KW-0472">Membrane</keyword>
<evidence type="ECO:0000256" key="2">
    <source>
        <dbReference type="SAM" id="Phobius"/>
    </source>
</evidence>
<evidence type="ECO:0000313" key="4">
    <source>
        <dbReference type="Proteomes" id="UP000008916"/>
    </source>
</evidence>
<keyword evidence="4" id="KW-1185">Reference proteome</keyword>
<feature type="transmembrane region" description="Helical" evidence="2">
    <location>
        <begin position="27"/>
        <end position="44"/>
    </location>
</feature>
<feature type="region of interest" description="Disordered" evidence="1">
    <location>
        <begin position="52"/>
        <end position="126"/>
    </location>
</feature>
<feature type="compositionally biased region" description="Acidic residues" evidence="1">
    <location>
        <begin position="65"/>
        <end position="103"/>
    </location>
</feature>
<sequence>MLIVALVLAVIGLGALVLAVVTSNEMIAWVCIAASLVGVILLIVDAIRDRSNRNAGESDSGTTDSGEDSGEDEIDYEDYPDEAPVVEEYDETPGETPGEDTVEVDVASGDDGRTGENPVDGDPPRN</sequence>